<dbReference type="InterPro" id="IPR013783">
    <property type="entry name" value="Ig-like_fold"/>
</dbReference>
<dbReference type="PANTHER" id="PTHR46003:SF1">
    <property type="entry name" value="HOST CELL FACTOR"/>
    <property type="match status" value="1"/>
</dbReference>
<dbReference type="InterPro" id="IPR043536">
    <property type="entry name" value="HCF1/2"/>
</dbReference>
<evidence type="ECO:0000256" key="2">
    <source>
        <dbReference type="SAM" id="MobiDB-lite"/>
    </source>
</evidence>
<reference evidence="4 5" key="1">
    <citation type="submission" date="2024-03" db="EMBL/GenBank/DDBJ databases">
        <title>Adaptation during the transition from Ophiocordyceps entomopathogen to insect associate is accompanied by gene loss and intensified selection.</title>
        <authorList>
            <person name="Ward C.M."/>
            <person name="Onetto C.A."/>
            <person name="Borneman A.R."/>
        </authorList>
    </citation>
    <scope>NUCLEOTIDE SEQUENCE [LARGE SCALE GENOMIC DNA]</scope>
    <source>
        <strain evidence="4">AWRI1</strain>
        <tissue evidence="4">Single Adult Female</tissue>
    </source>
</reference>
<dbReference type="CDD" id="cd00063">
    <property type="entry name" value="FN3"/>
    <property type="match status" value="2"/>
</dbReference>
<feature type="region of interest" description="Disordered" evidence="2">
    <location>
        <begin position="1"/>
        <end position="28"/>
    </location>
</feature>
<dbReference type="PANTHER" id="PTHR46003">
    <property type="entry name" value="HOST CELL FACTOR"/>
    <property type="match status" value="1"/>
</dbReference>
<dbReference type="GO" id="GO:0003713">
    <property type="term" value="F:transcription coactivator activity"/>
    <property type="evidence" value="ECO:0007669"/>
    <property type="project" value="TreeGrafter"/>
</dbReference>
<dbReference type="SUPFAM" id="SSF49265">
    <property type="entry name" value="Fibronectin type III"/>
    <property type="match status" value="1"/>
</dbReference>
<name>A0AAN9TZD9_9HEMI</name>
<sequence length="382" mass="40557">MSSMAEESGEQGQATIADLNQQQMDIDGEAEANLSFLVNASETIHKSEPHDESAIENSMADTASGVTPADSIPAQTTAMDVAETPPINSSFLTVLKSGDDSGDVIDALSTLASAALGQDEALKSEFKEGKITVPSVAATRTVISAAQPIKIEGSPWSDVGVIKGTSCVIKHFYQTNGTNEHFFVNSDKLPKYMNCQKIELLPGTAYKFRVCAINAYGRGEWSDVSAFKTCLPGFPGAPSSIKISKSTEGAHLSWEPPPANSGKIVEYSVCLAVRNATIQSQGDSRTISSVPGQLAFVRVYCGPQNQAVVYNSSLSAAHVDTTAKPAIIFRIAAKNDKGYGPATQVRWLQDSPSSSSSKSAPARRDKSQHSTPPKKFKGMNGF</sequence>
<keyword evidence="1" id="KW-0880">Kelch repeat</keyword>
<dbReference type="GO" id="GO:0035097">
    <property type="term" value="C:histone methyltransferase complex"/>
    <property type="evidence" value="ECO:0007669"/>
    <property type="project" value="TreeGrafter"/>
</dbReference>
<dbReference type="GO" id="GO:0006338">
    <property type="term" value="P:chromatin remodeling"/>
    <property type="evidence" value="ECO:0007669"/>
    <property type="project" value="TreeGrafter"/>
</dbReference>
<dbReference type="InterPro" id="IPR003961">
    <property type="entry name" value="FN3_dom"/>
</dbReference>
<feature type="region of interest" description="Disordered" evidence="2">
    <location>
        <begin position="343"/>
        <end position="382"/>
    </location>
</feature>
<feature type="compositionally biased region" description="Polar residues" evidence="2">
    <location>
        <begin position="1"/>
        <end position="24"/>
    </location>
</feature>
<keyword evidence="5" id="KW-1185">Reference proteome</keyword>
<feature type="compositionally biased region" description="Low complexity" evidence="2">
    <location>
        <begin position="350"/>
        <end position="360"/>
    </location>
</feature>
<feature type="domain" description="Fibronectin type-III" evidence="3">
    <location>
        <begin position="134"/>
        <end position="232"/>
    </location>
</feature>
<evidence type="ECO:0000313" key="4">
    <source>
        <dbReference type="EMBL" id="KAK7601949.1"/>
    </source>
</evidence>
<organism evidence="4 5">
    <name type="scientific">Parthenolecanium corni</name>
    <dbReference type="NCBI Taxonomy" id="536013"/>
    <lineage>
        <taxon>Eukaryota</taxon>
        <taxon>Metazoa</taxon>
        <taxon>Ecdysozoa</taxon>
        <taxon>Arthropoda</taxon>
        <taxon>Hexapoda</taxon>
        <taxon>Insecta</taxon>
        <taxon>Pterygota</taxon>
        <taxon>Neoptera</taxon>
        <taxon>Paraneoptera</taxon>
        <taxon>Hemiptera</taxon>
        <taxon>Sternorrhyncha</taxon>
        <taxon>Coccoidea</taxon>
        <taxon>Coccidae</taxon>
        <taxon>Parthenolecanium</taxon>
    </lineage>
</organism>
<dbReference type="AlphaFoldDB" id="A0AAN9TZD9"/>
<protein>
    <recommendedName>
        <fullName evidence="3">Fibronectin type-III domain-containing protein</fullName>
    </recommendedName>
</protein>
<dbReference type="Gene3D" id="2.60.40.10">
    <property type="entry name" value="Immunoglobulins"/>
    <property type="match status" value="2"/>
</dbReference>
<evidence type="ECO:0000259" key="3">
    <source>
        <dbReference type="PROSITE" id="PS50853"/>
    </source>
</evidence>
<dbReference type="SMART" id="SM00060">
    <property type="entry name" value="FN3"/>
    <property type="match status" value="2"/>
</dbReference>
<gene>
    <name evidence="4" type="ORF">V9T40_009390</name>
</gene>
<feature type="compositionally biased region" description="Basic residues" evidence="2">
    <location>
        <begin position="372"/>
        <end position="382"/>
    </location>
</feature>
<dbReference type="PROSITE" id="PS50853">
    <property type="entry name" value="FN3"/>
    <property type="match status" value="1"/>
</dbReference>
<evidence type="ECO:0000256" key="1">
    <source>
        <dbReference type="ARBA" id="ARBA00022441"/>
    </source>
</evidence>
<dbReference type="Proteomes" id="UP001367676">
    <property type="component" value="Unassembled WGS sequence"/>
</dbReference>
<accession>A0AAN9TZD9</accession>
<dbReference type="EMBL" id="JBBCAQ010000010">
    <property type="protein sequence ID" value="KAK7601949.1"/>
    <property type="molecule type" value="Genomic_DNA"/>
</dbReference>
<dbReference type="InterPro" id="IPR036116">
    <property type="entry name" value="FN3_sf"/>
</dbReference>
<evidence type="ECO:0000313" key="5">
    <source>
        <dbReference type="Proteomes" id="UP001367676"/>
    </source>
</evidence>
<proteinExistence type="predicted"/>
<comment type="caution">
    <text evidence="4">The sequence shown here is derived from an EMBL/GenBank/DDBJ whole genome shotgun (WGS) entry which is preliminary data.</text>
</comment>